<sequence length="144" mass="16176">MLTPPLLSANRKTTSTALSHNEALDTMSNISTIWGNTLPIDGGTEPLLDDRCEREGVYVVADVRDSKDDPESACVSWKVQWQSGRPDSLSIREYVSDLRGIFVAWTGCCERSLLLASNHHRCLTFYTLFFTVVVRPTEKRNVNI</sequence>
<protein>
    <submittedName>
        <fullName evidence="1">Uncharacterized protein</fullName>
    </submittedName>
</protein>
<dbReference type="Proteomes" id="UP000887116">
    <property type="component" value="Unassembled WGS sequence"/>
</dbReference>
<name>A0A8X6FLH6_TRICU</name>
<comment type="caution">
    <text evidence="1">The sequence shown here is derived from an EMBL/GenBank/DDBJ whole genome shotgun (WGS) entry which is preliminary data.</text>
</comment>
<evidence type="ECO:0000313" key="1">
    <source>
        <dbReference type="EMBL" id="GFQ83512.1"/>
    </source>
</evidence>
<dbReference type="EMBL" id="BMAO01022666">
    <property type="protein sequence ID" value="GFQ83512.1"/>
    <property type="molecule type" value="Genomic_DNA"/>
</dbReference>
<keyword evidence="2" id="KW-1185">Reference proteome</keyword>
<accession>A0A8X6FLH6</accession>
<proteinExistence type="predicted"/>
<reference evidence="1" key="1">
    <citation type="submission" date="2020-07" db="EMBL/GenBank/DDBJ databases">
        <title>Multicomponent nature underlies the extraordinary mechanical properties of spider dragline silk.</title>
        <authorList>
            <person name="Kono N."/>
            <person name="Nakamura H."/>
            <person name="Mori M."/>
            <person name="Yoshida Y."/>
            <person name="Ohtoshi R."/>
            <person name="Malay A.D."/>
            <person name="Moran D.A.P."/>
            <person name="Tomita M."/>
            <person name="Numata K."/>
            <person name="Arakawa K."/>
        </authorList>
    </citation>
    <scope>NUCLEOTIDE SEQUENCE</scope>
</reference>
<organism evidence="1 2">
    <name type="scientific">Trichonephila clavata</name>
    <name type="common">Joro spider</name>
    <name type="synonym">Nephila clavata</name>
    <dbReference type="NCBI Taxonomy" id="2740835"/>
    <lineage>
        <taxon>Eukaryota</taxon>
        <taxon>Metazoa</taxon>
        <taxon>Ecdysozoa</taxon>
        <taxon>Arthropoda</taxon>
        <taxon>Chelicerata</taxon>
        <taxon>Arachnida</taxon>
        <taxon>Araneae</taxon>
        <taxon>Araneomorphae</taxon>
        <taxon>Entelegynae</taxon>
        <taxon>Araneoidea</taxon>
        <taxon>Nephilidae</taxon>
        <taxon>Trichonephila</taxon>
    </lineage>
</organism>
<dbReference type="AlphaFoldDB" id="A0A8X6FLH6"/>
<evidence type="ECO:0000313" key="2">
    <source>
        <dbReference type="Proteomes" id="UP000887116"/>
    </source>
</evidence>
<dbReference type="OrthoDB" id="10296341at2759"/>
<gene>
    <name evidence="1" type="ORF">TNCT_617131</name>
</gene>